<sequence>MRAGRFRATDARSIVMIVAGAVLALFFWDLRVYWFQGGPLGCVLMVLAVVDIWDSRRGTDRRGADRRGIVGELRDDIFGREDSSDAPDRDGGR</sequence>
<feature type="transmembrane region" description="Helical" evidence="1">
    <location>
        <begin position="12"/>
        <end position="28"/>
    </location>
</feature>
<name>A0ABT4MIW5_9NOCA</name>
<comment type="caution">
    <text evidence="2">The sequence shown here is derived from an EMBL/GenBank/DDBJ whole genome shotgun (WGS) entry which is preliminary data.</text>
</comment>
<keyword evidence="3" id="KW-1185">Reference proteome</keyword>
<keyword evidence="1" id="KW-1133">Transmembrane helix</keyword>
<evidence type="ECO:0000313" key="2">
    <source>
        <dbReference type="EMBL" id="MCZ4520624.1"/>
    </source>
</evidence>
<evidence type="ECO:0000313" key="3">
    <source>
        <dbReference type="Proteomes" id="UP001081071"/>
    </source>
</evidence>
<protein>
    <submittedName>
        <fullName evidence="2">Uncharacterized protein</fullName>
    </submittedName>
</protein>
<gene>
    <name evidence="2" type="ORF">O4220_19120</name>
</gene>
<feature type="transmembrane region" description="Helical" evidence="1">
    <location>
        <begin position="34"/>
        <end position="53"/>
    </location>
</feature>
<proteinExistence type="predicted"/>
<dbReference type="RefSeq" id="WP_269607060.1">
    <property type="nucleotide sequence ID" value="NZ_JAPWIJ010000008.1"/>
</dbReference>
<evidence type="ECO:0000256" key="1">
    <source>
        <dbReference type="SAM" id="Phobius"/>
    </source>
</evidence>
<accession>A0ABT4MIW5</accession>
<organism evidence="2 3">
    <name type="scientific">Rhodococcus ruber</name>
    <dbReference type="NCBI Taxonomy" id="1830"/>
    <lineage>
        <taxon>Bacteria</taxon>
        <taxon>Bacillati</taxon>
        <taxon>Actinomycetota</taxon>
        <taxon>Actinomycetes</taxon>
        <taxon>Mycobacteriales</taxon>
        <taxon>Nocardiaceae</taxon>
        <taxon>Rhodococcus</taxon>
    </lineage>
</organism>
<keyword evidence="1" id="KW-0472">Membrane</keyword>
<keyword evidence="1" id="KW-0812">Transmembrane</keyword>
<dbReference type="Proteomes" id="UP001081071">
    <property type="component" value="Unassembled WGS sequence"/>
</dbReference>
<dbReference type="EMBL" id="JAPWIJ010000008">
    <property type="protein sequence ID" value="MCZ4520624.1"/>
    <property type="molecule type" value="Genomic_DNA"/>
</dbReference>
<reference evidence="2" key="1">
    <citation type="submission" date="2022-12" db="EMBL/GenBank/DDBJ databases">
        <authorList>
            <person name="Krivoruchko A.V."/>
            <person name="Elkin A."/>
        </authorList>
    </citation>
    <scope>NUCLEOTIDE SEQUENCE</scope>
    <source>
        <strain evidence="2">IEGM 1391</strain>
    </source>
</reference>